<protein>
    <recommendedName>
        <fullName evidence="2">Zinc-finger domain-containing protein</fullName>
    </recommendedName>
</protein>
<evidence type="ECO:0008006" key="2">
    <source>
        <dbReference type="Google" id="ProtNLM"/>
    </source>
</evidence>
<gene>
    <name evidence="1" type="ORF">S03H2_12321</name>
</gene>
<comment type="caution">
    <text evidence="1">The sequence shown here is derived from an EMBL/GenBank/DDBJ whole genome shotgun (WGS) entry which is preliminary data.</text>
</comment>
<name>X1HMH7_9ZZZZ</name>
<dbReference type="AlphaFoldDB" id="X1HMH7"/>
<organism evidence="1">
    <name type="scientific">marine sediment metagenome</name>
    <dbReference type="NCBI Taxonomy" id="412755"/>
    <lineage>
        <taxon>unclassified sequences</taxon>
        <taxon>metagenomes</taxon>
        <taxon>ecological metagenomes</taxon>
    </lineage>
</organism>
<reference evidence="1" key="1">
    <citation type="journal article" date="2014" name="Front. Microbiol.">
        <title>High frequency of phylogenetically diverse reductive dehalogenase-homologous genes in deep subseafloor sedimentary metagenomes.</title>
        <authorList>
            <person name="Kawai M."/>
            <person name="Futagami T."/>
            <person name="Toyoda A."/>
            <person name="Takaki Y."/>
            <person name="Nishi S."/>
            <person name="Hori S."/>
            <person name="Arai W."/>
            <person name="Tsubouchi T."/>
            <person name="Morono Y."/>
            <person name="Uchiyama I."/>
            <person name="Ito T."/>
            <person name="Fujiyama A."/>
            <person name="Inagaki F."/>
            <person name="Takami H."/>
        </authorList>
    </citation>
    <scope>NUCLEOTIDE SEQUENCE</scope>
    <source>
        <strain evidence="1">Expedition CK06-06</strain>
    </source>
</reference>
<dbReference type="EMBL" id="BARU01006273">
    <property type="protein sequence ID" value="GAH46478.1"/>
    <property type="molecule type" value="Genomic_DNA"/>
</dbReference>
<dbReference type="Gene3D" id="1.10.10.10">
    <property type="entry name" value="Winged helix-like DNA-binding domain superfamily/Winged helix DNA-binding domain"/>
    <property type="match status" value="1"/>
</dbReference>
<sequence length="163" mass="18623">MQRNNKAVSGECEPYQLDLTDYVTGDMTFLTKEKQEKLFEHLKQCAECRQDFFDWEETFGVLVTKQHHSKAEVKKRMDDLIGQFKTSAPAVPSPTDVKTEIDTAAGEIRKVLKAHGVTPIPDLRQKTGLVDYPFYEATSWLVMNDEAIYTKGQDNRPSHVSPR</sequence>
<accession>X1HMH7</accession>
<proteinExistence type="predicted"/>
<evidence type="ECO:0000313" key="1">
    <source>
        <dbReference type="EMBL" id="GAH46478.1"/>
    </source>
</evidence>
<dbReference type="InterPro" id="IPR036388">
    <property type="entry name" value="WH-like_DNA-bd_sf"/>
</dbReference>